<sequence>MQKARVVILIVAITAAGTAGYIATTMKPDAPVVEAVAPPPPQIELQDVLVATDGLGVGAEMQNQMRWQPWPVSALADGYIKRSERPQAEEELRGSTVRLQIFPGEPIREAKLIGKGQSFMSAQLPAGMRAVATQIAADTSAGGFILPNDYVDVIMIRQVDGEQKQFATETILSNVRVLAIDQTIQEDETGQKNKLGSTATLELTPQQAEILAVAQQMASRMTLVLRSLQDAQEPTGPGAEYLVNSPGRAGNVKLIKSGTVTEILGRK</sequence>
<accession>A0A839EKP4</accession>
<dbReference type="InterPro" id="IPR017592">
    <property type="entry name" value="Pilus_assmbl_Flp-typ_CpaB"/>
</dbReference>
<feature type="domain" description="SAF" evidence="1">
    <location>
        <begin position="46"/>
        <end position="113"/>
    </location>
</feature>
<dbReference type="Pfam" id="PF16976">
    <property type="entry name" value="RcpC"/>
    <property type="match status" value="1"/>
</dbReference>
<proteinExistence type="predicted"/>
<dbReference type="SMART" id="SM00858">
    <property type="entry name" value="SAF"/>
    <property type="match status" value="1"/>
</dbReference>
<reference evidence="2 3" key="1">
    <citation type="submission" date="2020-07" db="EMBL/GenBank/DDBJ databases">
        <title>Genomic Encyclopedia of Type Strains, Phase IV (KMG-V): Genome sequencing to study the core and pangenomes of soil and plant-associated prokaryotes.</title>
        <authorList>
            <person name="Whitman W."/>
        </authorList>
    </citation>
    <scope>NUCLEOTIDE SEQUENCE [LARGE SCALE GENOMIC DNA]</scope>
    <source>
        <strain evidence="2 3">AN3</strain>
    </source>
</reference>
<dbReference type="CDD" id="cd11614">
    <property type="entry name" value="SAF_CpaB_FlgA_like"/>
    <property type="match status" value="1"/>
</dbReference>
<dbReference type="RefSeq" id="WP_182547978.1">
    <property type="nucleotide sequence ID" value="NZ_JACGXN010000001.1"/>
</dbReference>
<keyword evidence="3" id="KW-1185">Reference proteome</keyword>
<name>A0A839EKP4_9HYPH</name>
<evidence type="ECO:0000313" key="3">
    <source>
        <dbReference type="Proteomes" id="UP000549052"/>
    </source>
</evidence>
<dbReference type="InterPro" id="IPR013974">
    <property type="entry name" value="SAF"/>
</dbReference>
<comment type="caution">
    <text evidence="2">The sequence shown here is derived from an EMBL/GenBank/DDBJ whole genome shotgun (WGS) entry which is preliminary data.</text>
</comment>
<protein>
    <submittedName>
        <fullName evidence="2">Pilus assembly protein CpaB</fullName>
    </submittedName>
</protein>
<evidence type="ECO:0000259" key="1">
    <source>
        <dbReference type="SMART" id="SM00858"/>
    </source>
</evidence>
<organism evidence="2 3">
    <name type="scientific">Phyllobacterium myrsinacearum</name>
    <dbReference type="NCBI Taxonomy" id="28101"/>
    <lineage>
        <taxon>Bacteria</taxon>
        <taxon>Pseudomonadati</taxon>
        <taxon>Pseudomonadota</taxon>
        <taxon>Alphaproteobacteria</taxon>
        <taxon>Hyphomicrobiales</taxon>
        <taxon>Phyllobacteriaceae</taxon>
        <taxon>Phyllobacterium</taxon>
    </lineage>
</organism>
<dbReference type="EMBL" id="JACGXN010000001">
    <property type="protein sequence ID" value="MBA8877290.1"/>
    <property type="molecule type" value="Genomic_DNA"/>
</dbReference>
<dbReference type="AlphaFoldDB" id="A0A839EKP4"/>
<dbReference type="NCBIfam" id="TIGR03177">
    <property type="entry name" value="pilus_cpaB"/>
    <property type="match status" value="1"/>
</dbReference>
<dbReference type="InterPro" id="IPR031571">
    <property type="entry name" value="RcpC_dom"/>
</dbReference>
<evidence type="ECO:0000313" key="2">
    <source>
        <dbReference type="EMBL" id="MBA8877290.1"/>
    </source>
</evidence>
<gene>
    <name evidence="2" type="ORF">FHW16_000972</name>
</gene>
<dbReference type="Proteomes" id="UP000549052">
    <property type="component" value="Unassembled WGS sequence"/>
</dbReference>